<keyword evidence="3" id="KW-1185">Reference proteome</keyword>
<dbReference type="EMBL" id="ABVL01000012">
    <property type="protein sequence ID" value="EDY18551.1"/>
    <property type="molecule type" value="Genomic_DNA"/>
</dbReference>
<dbReference type="AlphaFoldDB" id="B4D4U8"/>
<accession>B4D4U8</accession>
<reference evidence="2 3" key="1">
    <citation type="journal article" date="2011" name="J. Bacteriol.">
        <title>Genome sequence of Chthoniobacter flavus Ellin428, an aerobic heterotrophic soil bacterium.</title>
        <authorList>
            <person name="Kant R."/>
            <person name="van Passel M.W."/>
            <person name="Palva A."/>
            <person name="Lucas S."/>
            <person name="Lapidus A."/>
            <person name="Glavina Del Rio T."/>
            <person name="Dalin E."/>
            <person name="Tice H."/>
            <person name="Bruce D."/>
            <person name="Goodwin L."/>
            <person name="Pitluck S."/>
            <person name="Larimer F.W."/>
            <person name="Land M.L."/>
            <person name="Hauser L."/>
            <person name="Sangwan P."/>
            <person name="de Vos W.M."/>
            <person name="Janssen P.H."/>
            <person name="Smidt H."/>
        </authorList>
    </citation>
    <scope>NUCLEOTIDE SEQUENCE [LARGE SCALE GENOMIC DNA]</scope>
    <source>
        <strain evidence="2 3">Ellin428</strain>
    </source>
</reference>
<evidence type="ECO:0000313" key="2">
    <source>
        <dbReference type="EMBL" id="EDY18551.1"/>
    </source>
</evidence>
<gene>
    <name evidence="2" type="ORF">CfE428DRAFT_3936</name>
</gene>
<name>B4D4U8_9BACT</name>
<feature type="compositionally biased region" description="Low complexity" evidence="1">
    <location>
        <begin position="103"/>
        <end position="116"/>
    </location>
</feature>
<dbReference type="Proteomes" id="UP000005824">
    <property type="component" value="Unassembled WGS sequence"/>
</dbReference>
<comment type="caution">
    <text evidence="2">The sequence shown here is derived from an EMBL/GenBank/DDBJ whole genome shotgun (WGS) entry which is preliminary data.</text>
</comment>
<evidence type="ECO:0000256" key="1">
    <source>
        <dbReference type="SAM" id="MobiDB-lite"/>
    </source>
</evidence>
<feature type="compositionally biased region" description="Basic and acidic residues" evidence="1">
    <location>
        <begin position="118"/>
        <end position="128"/>
    </location>
</feature>
<dbReference type="InParanoid" id="B4D4U8"/>
<proteinExistence type="predicted"/>
<evidence type="ECO:0000313" key="3">
    <source>
        <dbReference type="Proteomes" id="UP000005824"/>
    </source>
</evidence>
<protein>
    <submittedName>
        <fullName evidence="2">Uncharacterized protein</fullName>
    </submittedName>
</protein>
<organism evidence="2 3">
    <name type="scientific">Chthoniobacter flavus Ellin428</name>
    <dbReference type="NCBI Taxonomy" id="497964"/>
    <lineage>
        <taxon>Bacteria</taxon>
        <taxon>Pseudomonadati</taxon>
        <taxon>Verrucomicrobiota</taxon>
        <taxon>Spartobacteria</taxon>
        <taxon>Chthoniobacterales</taxon>
        <taxon>Chthoniobacteraceae</taxon>
        <taxon>Chthoniobacter</taxon>
    </lineage>
</organism>
<feature type="region of interest" description="Disordered" evidence="1">
    <location>
        <begin position="103"/>
        <end position="128"/>
    </location>
</feature>
<sequence>MKVCAAESCCKTGLKGGVVDARVWLEKVSRCETKDRHGKEDDNCSFHRTCVPCSGLGDLFIVECDVLRKGTSLKGRAKENPAMVMAEEAPQRIADDQTDTWAAARNEAAASEEAAATHQEKSLAEKDT</sequence>